<dbReference type="PANTHER" id="PTHR43391">
    <property type="entry name" value="RETINOL DEHYDROGENASE-RELATED"/>
    <property type="match status" value="1"/>
</dbReference>
<dbReference type="GO" id="GO:0006703">
    <property type="term" value="P:estrogen biosynthetic process"/>
    <property type="evidence" value="ECO:0007669"/>
    <property type="project" value="TreeGrafter"/>
</dbReference>
<evidence type="ECO:0000313" key="4">
    <source>
        <dbReference type="Ensembl" id="ENSAOWP00000011339.1"/>
    </source>
</evidence>
<dbReference type="AlphaFoldDB" id="A0A8B9PGN7"/>
<evidence type="ECO:0000256" key="2">
    <source>
        <dbReference type="ARBA" id="ARBA00023002"/>
    </source>
</evidence>
<dbReference type="GO" id="GO:0004303">
    <property type="term" value="F:estradiol 17-beta-dehydrogenase [NAD(P)+] activity"/>
    <property type="evidence" value="ECO:0007669"/>
    <property type="project" value="TreeGrafter"/>
</dbReference>
<name>A0A8B9PGN7_APTOW</name>
<dbReference type="Pfam" id="PF00106">
    <property type="entry name" value="adh_short"/>
    <property type="match status" value="1"/>
</dbReference>
<dbReference type="InterPro" id="IPR002347">
    <property type="entry name" value="SDR_fam"/>
</dbReference>
<dbReference type="SUPFAM" id="SSF51735">
    <property type="entry name" value="NAD(P)-binding Rossmann-fold domains"/>
    <property type="match status" value="2"/>
</dbReference>
<keyword evidence="5" id="KW-1185">Reference proteome</keyword>
<dbReference type="GO" id="GO:0005829">
    <property type="term" value="C:cytosol"/>
    <property type="evidence" value="ECO:0007669"/>
    <property type="project" value="TreeGrafter"/>
</dbReference>
<reference evidence="4" key="2">
    <citation type="submission" date="2025-09" db="UniProtKB">
        <authorList>
            <consortium name="Ensembl"/>
        </authorList>
    </citation>
    <scope>IDENTIFICATION</scope>
</reference>
<reference evidence="4" key="1">
    <citation type="submission" date="2025-08" db="UniProtKB">
        <authorList>
            <consortium name="Ensembl"/>
        </authorList>
    </citation>
    <scope>IDENTIFICATION</scope>
</reference>
<proteinExistence type="inferred from homology"/>
<feature type="compositionally biased region" description="Basic residues" evidence="3">
    <location>
        <begin position="456"/>
        <end position="473"/>
    </location>
</feature>
<feature type="region of interest" description="Disordered" evidence="3">
    <location>
        <begin position="407"/>
        <end position="497"/>
    </location>
</feature>
<feature type="compositionally biased region" description="Low complexity" evidence="3">
    <location>
        <begin position="485"/>
        <end position="497"/>
    </location>
</feature>
<keyword evidence="2" id="KW-0560">Oxidoreductase</keyword>
<accession>A0A8B9PGN7</accession>
<dbReference type="InterPro" id="IPR036291">
    <property type="entry name" value="NAD(P)-bd_dom_sf"/>
</dbReference>
<sequence length="497" mass="52351">MEKTTVLITGCSSGIGLALAARLASDAAQRFKGKGVTLRPCAGTAAGLGRWARVSPGTRGASSWRVPGRVRPSWGVQPCCRCPVATLSPAVFATMRDLAKGERLRERLGGCRADVLEVLQLDVTDPRSLAEAACRLQGQRLDVLGEGRQARFFPVRPWAGSFPGIPCPGHQGQTLRGARGRRPCRGWDGPRSAGHWAGRQVLAGGGAESGPDNSKWPHAPDLKRFRSVGELGGGRHGARLMAAPGRAPAVCNAGVGLMGPLETCSEQAMKSVFDVNLFGAVRTIQAFLPAMKRRRAGRIVISGSVGGLQGVPFNAVYCASKFAVEGLCESLAIVLQPFNIHVTLVECGPVNTSFLANLQRPDPEGAELQGLDAETRGLYGRYLRHCQSLFREAAQDVEEVVQVRGGTGTGVAGAPRARPDTPPVLGVPGGPVQPPPAAALRHHPALHPARPPAPRQPRRLRLPARHERLRLRQRPGLGGPGAPAGAGPCCGLINPPA</sequence>
<dbReference type="PROSITE" id="PS00061">
    <property type="entry name" value="ADH_SHORT"/>
    <property type="match status" value="1"/>
</dbReference>
<protein>
    <submittedName>
        <fullName evidence="4">Hydroxysteroid 17-beta dehydrogenase 1</fullName>
    </submittedName>
</protein>
<dbReference type="Proteomes" id="UP000694424">
    <property type="component" value="Unplaced"/>
</dbReference>
<comment type="similarity">
    <text evidence="1">Belongs to the short-chain dehydrogenases/reductases (SDR) family.</text>
</comment>
<dbReference type="PANTHER" id="PTHR43391:SF15">
    <property type="entry name" value="17-BETA-HYDROXYSTEROID DEHYDROGENASE TYPE 1"/>
    <property type="match status" value="1"/>
</dbReference>
<dbReference type="InterPro" id="IPR020904">
    <property type="entry name" value="Sc_DH/Rdtase_CS"/>
</dbReference>
<evidence type="ECO:0000256" key="3">
    <source>
        <dbReference type="SAM" id="MobiDB-lite"/>
    </source>
</evidence>
<dbReference type="Ensembl" id="ENSAOWT00000012894.1">
    <property type="protein sequence ID" value="ENSAOWP00000011339.1"/>
    <property type="gene ID" value="ENSAOWG00000007790.1"/>
</dbReference>
<evidence type="ECO:0000313" key="5">
    <source>
        <dbReference type="Proteomes" id="UP000694424"/>
    </source>
</evidence>
<evidence type="ECO:0000256" key="1">
    <source>
        <dbReference type="ARBA" id="ARBA00006484"/>
    </source>
</evidence>
<organism evidence="4 5">
    <name type="scientific">Apteryx owenii</name>
    <name type="common">Little spotted kiwi</name>
    <dbReference type="NCBI Taxonomy" id="8824"/>
    <lineage>
        <taxon>Eukaryota</taxon>
        <taxon>Metazoa</taxon>
        <taxon>Chordata</taxon>
        <taxon>Craniata</taxon>
        <taxon>Vertebrata</taxon>
        <taxon>Euteleostomi</taxon>
        <taxon>Archelosauria</taxon>
        <taxon>Archosauria</taxon>
        <taxon>Dinosauria</taxon>
        <taxon>Saurischia</taxon>
        <taxon>Theropoda</taxon>
        <taxon>Coelurosauria</taxon>
        <taxon>Aves</taxon>
        <taxon>Palaeognathae</taxon>
        <taxon>Apterygiformes</taxon>
        <taxon>Apterygidae</taxon>
        <taxon>Apteryx</taxon>
    </lineage>
</organism>
<dbReference type="Gene3D" id="3.40.50.720">
    <property type="entry name" value="NAD(P)-binding Rossmann-like Domain"/>
    <property type="match status" value="1"/>
</dbReference>